<evidence type="ECO:0000313" key="5">
    <source>
        <dbReference type="EMBL" id="MBB5159467.1"/>
    </source>
</evidence>
<dbReference type="InterPro" id="IPR025997">
    <property type="entry name" value="SBP_2_dom"/>
</dbReference>
<dbReference type="GO" id="GO:0030246">
    <property type="term" value="F:carbohydrate binding"/>
    <property type="evidence" value="ECO:0007669"/>
    <property type="project" value="UniProtKB-ARBA"/>
</dbReference>
<comment type="caution">
    <text evidence="5">The sequence shown here is derived from an EMBL/GenBank/DDBJ whole genome shotgun (WGS) entry which is preliminary data.</text>
</comment>
<feature type="domain" description="Periplasmic binding protein" evidence="4">
    <location>
        <begin position="22"/>
        <end position="292"/>
    </location>
</feature>
<accession>A0A840QH46</accession>
<evidence type="ECO:0000313" key="6">
    <source>
        <dbReference type="Proteomes" id="UP000584374"/>
    </source>
</evidence>
<dbReference type="InterPro" id="IPR028082">
    <property type="entry name" value="Peripla_BP_I"/>
</dbReference>
<dbReference type="Gene3D" id="3.40.50.2300">
    <property type="match status" value="2"/>
</dbReference>
<keyword evidence="3" id="KW-0732">Signal</keyword>
<organism evidence="5 6">
    <name type="scientific">Saccharopolyspora phatthalungensis</name>
    <dbReference type="NCBI Taxonomy" id="664693"/>
    <lineage>
        <taxon>Bacteria</taxon>
        <taxon>Bacillati</taxon>
        <taxon>Actinomycetota</taxon>
        <taxon>Actinomycetes</taxon>
        <taxon>Pseudonocardiales</taxon>
        <taxon>Pseudonocardiaceae</taxon>
        <taxon>Saccharopolyspora</taxon>
    </lineage>
</organism>
<gene>
    <name evidence="5" type="ORF">BJ970_007066</name>
</gene>
<sequence length="336" mass="34452">MALTGCSGNSSGNAADRTLHVTIITKDPSDPYWVAMINGAKKAAEQSNVDLAVASGKDQTDTDGQIQAIENATARGDDAIMIANNGPAVNDAIKKAQAAGVFVIALDTPTAPADLVSATYASDNRHAGQVVGQWTAGKLAGNKATIALIDLFADKVVSVDYERDQGFLAGMGIALNDPNRNGDEAKSGRYAAGDYRIACNEASDGAEDGGRTAMEKCLSLDSGINVVYTANEPSALGAVQALKAAGNTTAQVVTINGSCDGIKGVVSGQFGADAQQYPGKMGASGVDAVVKYKRNGVKPNPDPGKNFTDTGIALVTDKQVSGLQGITSQQGMQNCY</sequence>
<dbReference type="PANTHER" id="PTHR46847">
    <property type="entry name" value="D-ALLOSE-BINDING PERIPLASMIC PROTEIN-RELATED"/>
    <property type="match status" value="1"/>
</dbReference>
<comment type="similarity">
    <text evidence="2">Belongs to the bacterial solute-binding protein 2 family.</text>
</comment>
<evidence type="ECO:0000256" key="3">
    <source>
        <dbReference type="ARBA" id="ARBA00022729"/>
    </source>
</evidence>
<protein>
    <submittedName>
        <fullName evidence="5">Fructose transport system substrate-binding protein</fullName>
    </submittedName>
</protein>
<dbReference type="AlphaFoldDB" id="A0A840QH46"/>
<evidence type="ECO:0000259" key="4">
    <source>
        <dbReference type="Pfam" id="PF13407"/>
    </source>
</evidence>
<name>A0A840QH46_9PSEU</name>
<proteinExistence type="inferred from homology"/>
<evidence type="ECO:0000256" key="2">
    <source>
        <dbReference type="ARBA" id="ARBA00007639"/>
    </source>
</evidence>
<evidence type="ECO:0000256" key="1">
    <source>
        <dbReference type="ARBA" id="ARBA00004196"/>
    </source>
</evidence>
<comment type="subcellular location">
    <subcellularLocation>
        <location evidence="1">Cell envelope</location>
    </subcellularLocation>
</comment>
<reference evidence="5 6" key="1">
    <citation type="submission" date="2020-08" db="EMBL/GenBank/DDBJ databases">
        <title>Sequencing the genomes of 1000 actinobacteria strains.</title>
        <authorList>
            <person name="Klenk H.-P."/>
        </authorList>
    </citation>
    <scope>NUCLEOTIDE SEQUENCE [LARGE SCALE GENOMIC DNA]</scope>
    <source>
        <strain evidence="5 6">DSM 45584</strain>
    </source>
</reference>
<dbReference type="SUPFAM" id="SSF53822">
    <property type="entry name" value="Periplasmic binding protein-like I"/>
    <property type="match status" value="1"/>
</dbReference>
<dbReference type="EMBL" id="JACHIW010000002">
    <property type="protein sequence ID" value="MBB5159467.1"/>
    <property type="molecule type" value="Genomic_DNA"/>
</dbReference>
<dbReference type="PANTHER" id="PTHR46847:SF3">
    <property type="entry name" value="GALACTOFURANOSE-BINDING PROTEIN YTFQ"/>
    <property type="match status" value="1"/>
</dbReference>
<dbReference type="Proteomes" id="UP000584374">
    <property type="component" value="Unassembled WGS sequence"/>
</dbReference>
<dbReference type="Pfam" id="PF13407">
    <property type="entry name" value="Peripla_BP_4"/>
    <property type="match status" value="1"/>
</dbReference>
<keyword evidence="6" id="KW-1185">Reference proteome</keyword>
<dbReference type="GO" id="GO:0030313">
    <property type="term" value="C:cell envelope"/>
    <property type="evidence" value="ECO:0007669"/>
    <property type="project" value="UniProtKB-SubCell"/>
</dbReference>